<keyword evidence="2" id="KW-1185">Reference proteome</keyword>
<reference evidence="1" key="1">
    <citation type="submission" date="2018-05" db="EMBL/GenBank/DDBJ databases">
        <title>Draft genome of Mucuna pruriens seed.</title>
        <authorList>
            <person name="Nnadi N.E."/>
            <person name="Vos R."/>
            <person name="Hasami M.H."/>
            <person name="Devisetty U.K."/>
            <person name="Aguiy J.C."/>
        </authorList>
    </citation>
    <scope>NUCLEOTIDE SEQUENCE [LARGE SCALE GENOMIC DNA]</scope>
    <source>
        <strain evidence="1">JCA_2017</strain>
    </source>
</reference>
<sequence>MIKNKNKSLKIIIIVLHVKSLVYKGFLLYNGKNNVDILLRKQIYIFYEERLGHNPSKQEKVFKSLFVSFNTSSNYFIKCFYYGRKVHIGSTYNIRKNTWKWQENLGA</sequence>
<evidence type="ECO:0000313" key="2">
    <source>
        <dbReference type="Proteomes" id="UP000257109"/>
    </source>
</evidence>
<dbReference type="Proteomes" id="UP000257109">
    <property type="component" value="Unassembled WGS sequence"/>
</dbReference>
<gene>
    <name evidence="1" type="ORF">CR513_53866</name>
</gene>
<name>A0A371EMJ8_MUCPR</name>
<dbReference type="AlphaFoldDB" id="A0A371EMJ8"/>
<organism evidence="1 2">
    <name type="scientific">Mucuna pruriens</name>
    <name type="common">Velvet bean</name>
    <name type="synonym">Dolichos pruriens</name>
    <dbReference type="NCBI Taxonomy" id="157652"/>
    <lineage>
        <taxon>Eukaryota</taxon>
        <taxon>Viridiplantae</taxon>
        <taxon>Streptophyta</taxon>
        <taxon>Embryophyta</taxon>
        <taxon>Tracheophyta</taxon>
        <taxon>Spermatophyta</taxon>
        <taxon>Magnoliopsida</taxon>
        <taxon>eudicotyledons</taxon>
        <taxon>Gunneridae</taxon>
        <taxon>Pentapetalae</taxon>
        <taxon>rosids</taxon>
        <taxon>fabids</taxon>
        <taxon>Fabales</taxon>
        <taxon>Fabaceae</taxon>
        <taxon>Papilionoideae</taxon>
        <taxon>50 kb inversion clade</taxon>
        <taxon>NPAAA clade</taxon>
        <taxon>indigoferoid/millettioid clade</taxon>
        <taxon>Phaseoleae</taxon>
        <taxon>Mucuna</taxon>
    </lineage>
</organism>
<evidence type="ECO:0000313" key="1">
    <source>
        <dbReference type="EMBL" id="RDX67282.1"/>
    </source>
</evidence>
<dbReference type="EMBL" id="QJKJ01013066">
    <property type="protein sequence ID" value="RDX67282.1"/>
    <property type="molecule type" value="Genomic_DNA"/>
</dbReference>
<feature type="non-terminal residue" evidence="1">
    <location>
        <position position="1"/>
    </location>
</feature>
<proteinExistence type="predicted"/>
<protein>
    <submittedName>
        <fullName evidence="1">Uncharacterized protein</fullName>
    </submittedName>
</protein>
<accession>A0A371EMJ8</accession>
<comment type="caution">
    <text evidence="1">The sequence shown here is derived from an EMBL/GenBank/DDBJ whole genome shotgun (WGS) entry which is preliminary data.</text>
</comment>